<dbReference type="GO" id="GO:0010215">
    <property type="term" value="P:cellulose microfibril organization"/>
    <property type="evidence" value="ECO:0007669"/>
    <property type="project" value="InterPro"/>
</dbReference>
<evidence type="ECO:0000256" key="6">
    <source>
        <dbReference type="ARBA" id="ARBA00023288"/>
    </source>
</evidence>
<dbReference type="GO" id="GO:0098552">
    <property type="term" value="C:side of membrane"/>
    <property type="evidence" value="ECO:0007669"/>
    <property type="project" value="UniProtKB-KW"/>
</dbReference>
<keyword evidence="9" id="KW-1185">Reference proteome</keyword>
<name>A0A2G2WQU9_CAPBA</name>
<protein>
    <submittedName>
        <fullName evidence="8">COBRA-like protein 1</fullName>
    </submittedName>
</protein>
<reference evidence="8 9" key="1">
    <citation type="journal article" date="2017" name="Genome Biol.">
        <title>New reference genome sequences of hot pepper reveal the massive evolution of plant disease-resistance genes by retroduplication.</title>
        <authorList>
            <person name="Kim S."/>
            <person name="Park J."/>
            <person name="Yeom S.I."/>
            <person name="Kim Y.M."/>
            <person name="Seo E."/>
            <person name="Kim K.T."/>
            <person name="Kim M.S."/>
            <person name="Lee J.M."/>
            <person name="Cheong K."/>
            <person name="Shin H.S."/>
            <person name="Kim S.B."/>
            <person name="Han K."/>
            <person name="Lee J."/>
            <person name="Park M."/>
            <person name="Lee H.A."/>
            <person name="Lee H.Y."/>
            <person name="Lee Y."/>
            <person name="Oh S."/>
            <person name="Lee J.H."/>
            <person name="Choi E."/>
            <person name="Choi E."/>
            <person name="Lee S.E."/>
            <person name="Jeon J."/>
            <person name="Kim H."/>
            <person name="Choi G."/>
            <person name="Song H."/>
            <person name="Lee J."/>
            <person name="Lee S.C."/>
            <person name="Kwon J.K."/>
            <person name="Lee H.Y."/>
            <person name="Koo N."/>
            <person name="Hong Y."/>
            <person name="Kim R.W."/>
            <person name="Kang W.H."/>
            <person name="Huh J.H."/>
            <person name="Kang B.C."/>
            <person name="Yang T.J."/>
            <person name="Lee Y.H."/>
            <person name="Bennetzen J.L."/>
            <person name="Choi D."/>
        </authorList>
    </citation>
    <scope>NUCLEOTIDE SEQUENCE [LARGE SCALE GENOMIC DNA]</scope>
    <source>
        <strain evidence="9">cv. PBC81</strain>
    </source>
</reference>
<proteinExistence type="inferred from homology"/>
<feature type="domain" description="COBRA C-terminal" evidence="7">
    <location>
        <begin position="364"/>
        <end position="428"/>
    </location>
</feature>
<dbReference type="InterPro" id="IPR006918">
    <property type="entry name" value="COBRA_pln"/>
</dbReference>
<evidence type="ECO:0000256" key="4">
    <source>
        <dbReference type="ARBA" id="ARBA00022729"/>
    </source>
</evidence>
<evidence type="ECO:0000256" key="3">
    <source>
        <dbReference type="ARBA" id="ARBA00022622"/>
    </source>
</evidence>
<gene>
    <name evidence="8" type="ORF">CQW23_11823</name>
</gene>
<dbReference type="Pfam" id="PF25079">
    <property type="entry name" value="COB_C"/>
    <property type="match status" value="1"/>
</dbReference>
<dbReference type="OrthoDB" id="1298874at2759"/>
<dbReference type="Proteomes" id="UP000224567">
    <property type="component" value="Unassembled WGS sequence"/>
</dbReference>
<keyword evidence="6" id="KW-0449">Lipoprotein</keyword>
<reference evidence="9" key="2">
    <citation type="journal article" date="2017" name="J. Anim. Genet.">
        <title>Multiple reference genome sequences of hot pepper reveal the massive evolution of plant disease resistance genes by retroduplication.</title>
        <authorList>
            <person name="Kim S."/>
            <person name="Park J."/>
            <person name="Yeom S.-I."/>
            <person name="Kim Y.-M."/>
            <person name="Seo E."/>
            <person name="Kim K.-T."/>
            <person name="Kim M.-S."/>
            <person name="Lee J.M."/>
            <person name="Cheong K."/>
            <person name="Shin H.-S."/>
            <person name="Kim S.-B."/>
            <person name="Han K."/>
            <person name="Lee J."/>
            <person name="Park M."/>
            <person name="Lee H.-A."/>
            <person name="Lee H.-Y."/>
            <person name="Lee Y."/>
            <person name="Oh S."/>
            <person name="Lee J.H."/>
            <person name="Choi E."/>
            <person name="Choi E."/>
            <person name="Lee S.E."/>
            <person name="Jeon J."/>
            <person name="Kim H."/>
            <person name="Choi G."/>
            <person name="Song H."/>
            <person name="Lee J."/>
            <person name="Lee S.-C."/>
            <person name="Kwon J.-K."/>
            <person name="Lee H.-Y."/>
            <person name="Koo N."/>
            <person name="Hong Y."/>
            <person name="Kim R.W."/>
            <person name="Kang W.-H."/>
            <person name="Huh J.H."/>
            <person name="Kang B.-C."/>
            <person name="Yang T.-J."/>
            <person name="Lee Y.-H."/>
            <person name="Bennetzen J.L."/>
            <person name="Choi D."/>
        </authorList>
    </citation>
    <scope>NUCLEOTIDE SEQUENCE [LARGE SCALE GENOMIC DNA]</scope>
    <source>
        <strain evidence="9">cv. PBC81</strain>
    </source>
</reference>
<dbReference type="PANTHER" id="PTHR31673">
    <property type="entry name" value="PROTEIN COBRA"/>
    <property type="match status" value="1"/>
</dbReference>
<comment type="similarity">
    <text evidence="2">Belongs to the COBRA family.</text>
</comment>
<evidence type="ECO:0000256" key="1">
    <source>
        <dbReference type="ARBA" id="ARBA00004609"/>
    </source>
</evidence>
<evidence type="ECO:0000256" key="5">
    <source>
        <dbReference type="ARBA" id="ARBA00023180"/>
    </source>
</evidence>
<evidence type="ECO:0000259" key="7">
    <source>
        <dbReference type="Pfam" id="PF25079"/>
    </source>
</evidence>
<comment type="subcellular location">
    <subcellularLocation>
        <location evidence="1">Cell membrane</location>
        <topology evidence="1">Lipid-anchor</topology>
        <topology evidence="1">GPI-anchor</topology>
    </subcellularLocation>
</comment>
<dbReference type="GO" id="GO:0052324">
    <property type="term" value="P:plant-type cell wall cellulose biosynthetic process"/>
    <property type="evidence" value="ECO:0007669"/>
    <property type="project" value="TreeGrafter"/>
</dbReference>
<dbReference type="AlphaFoldDB" id="A0A2G2WQU9"/>
<dbReference type="PANTHER" id="PTHR31673:SF26">
    <property type="entry name" value="COBRA-LIKE PROTEIN"/>
    <property type="match status" value="1"/>
</dbReference>
<evidence type="ECO:0000313" key="8">
    <source>
        <dbReference type="EMBL" id="PHT47615.1"/>
    </source>
</evidence>
<organism evidence="8 9">
    <name type="scientific">Capsicum baccatum</name>
    <name type="common">Peruvian pepper</name>
    <dbReference type="NCBI Taxonomy" id="33114"/>
    <lineage>
        <taxon>Eukaryota</taxon>
        <taxon>Viridiplantae</taxon>
        <taxon>Streptophyta</taxon>
        <taxon>Embryophyta</taxon>
        <taxon>Tracheophyta</taxon>
        <taxon>Spermatophyta</taxon>
        <taxon>Magnoliopsida</taxon>
        <taxon>eudicotyledons</taxon>
        <taxon>Gunneridae</taxon>
        <taxon>Pentapetalae</taxon>
        <taxon>asterids</taxon>
        <taxon>lamiids</taxon>
        <taxon>Solanales</taxon>
        <taxon>Solanaceae</taxon>
        <taxon>Solanoideae</taxon>
        <taxon>Capsiceae</taxon>
        <taxon>Capsicum</taxon>
    </lineage>
</organism>
<keyword evidence="5" id="KW-0325">Glycoprotein</keyword>
<accession>A0A2G2WQU9</accession>
<keyword evidence="4" id="KW-0732">Signal</keyword>
<dbReference type="STRING" id="33114.A0A2G2WQU9"/>
<evidence type="ECO:0000256" key="2">
    <source>
        <dbReference type="ARBA" id="ARBA00005507"/>
    </source>
</evidence>
<keyword evidence="3" id="KW-0336">GPI-anchor</keyword>
<dbReference type="EMBL" id="MLFT02000005">
    <property type="protein sequence ID" value="PHT47615.1"/>
    <property type="molecule type" value="Genomic_DNA"/>
</dbReference>
<evidence type="ECO:0000313" key="9">
    <source>
        <dbReference type="Proteomes" id="UP000224567"/>
    </source>
</evidence>
<dbReference type="GO" id="GO:0005886">
    <property type="term" value="C:plasma membrane"/>
    <property type="evidence" value="ECO:0007669"/>
    <property type="project" value="UniProtKB-SubCell"/>
</dbReference>
<keyword evidence="3" id="KW-0472">Membrane</keyword>
<comment type="caution">
    <text evidence="8">The sequence shown here is derived from an EMBL/GenBank/DDBJ whole genome shotgun (WGS) entry which is preliminary data.</text>
</comment>
<sequence length="439" mass="49214">MGLLYRGTNGFLQNKQLVDWEHFTAKVLLRFPKIHLESLENHLANQMPSMTEYSSRFEAVSWGFTEIDVLSSCPIHVYTQERSKNDPVLPQKFDMQSKCKSKMDVHNMFDEMSTKVFTEEVEETSSAAILLGDLDNIQSTRVLDESVHSCCHKLVAESVDIYGAAMNLCVWGPGISSKLKVLTDNTLNTKLLILLGSTSTFGFIANANSVTQVWDPGQQRYELVVRKSKVDDTYSDVNRSNFSFRKKITEQASALKMTIQGKEAPKAICIARLQGCIRSMEDLTGLELHNFTTLAELKGLVGAQGKGSNYSEGKELGTLQDPQTWYPPTLNLSMREEGYTSFAFGNFDFECAQGGGPKRDSAYDTALFYGRKSYNDVLMQSGPQGNVHSDLTFQKDGKTLALENTWAFPRRVYFNGNRCVMPSPESYPFLTNSAGNRER</sequence>
<dbReference type="InterPro" id="IPR056900">
    <property type="entry name" value="COB_C"/>
</dbReference>